<keyword evidence="12 14" id="KW-0173">Coenzyme A biosynthesis</keyword>
<dbReference type="Proteomes" id="UP000019249">
    <property type="component" value="Unassembled WGS sequence"/>
</dbReference>
<evidence type="ECO:0000256" key="1">
    <source>
        <dbReference type="ARBA" id="ARBA00001206"/>
    </source>
</evidence>
<evidence type="ECO:0000256" key="14">
    <source>
        <dbReference type="HAMAP-Rule" id="MF_00215"/>
    </source>
</evidence>
<dbReference type="NCBIfam" id="TIGR00554">
    <property type="entry name" value="panK_bact"/>
    <property type="match status" value="1"/>
</dbReference>
<evidence type="ECO:0000256" key="3">
    <source>
        <dbReference type="ARBA" id="ARBA00005225"/>
    </source>
</evidence>
<gene>
    <name evidence="14" type="primary">coaA</name>
    <name evidence="17" type="ORF">MFLO_12701</name>
</gene>
<name>A0ABN0RCT2_9LIST</name>
<evidence type="ECO:0000256" key="10">
    <source>
        <dbReference type="ARBA" id="ARBA00022777"/>
    </source>
</evidence>
<feature type="domain" description="Phosphoribulokinase/uridine kinase" evidence="16">
    <location>
        <begin position="85"/>
        <end position="224"/>
    </location>
</feature>
<comment type="pathway">
    <text evidence="3 14 15">Cofactor biosynthesis; coenzyme A biosynthesis; CoA from (R)-pantothenate: step 1/5.</text>
</comment>
<evidence type="ECO:0000313" key="17">
    <source>
        <dbReference type="EMBL" id="EUJ28023.1"/>
    </source>
</evidence>
<organism evidence="17 18">
    <name type="scientific">Listeria floridensis FSL S10-1187</name>
    <dbReference type="NCBI Taxonomy" id="1265817"/>
    <lineage>
        <taxon>Bacteria</taxon>
        <taxon>Bacillati</taxon>
        <taxon>Bacillota</taxon>
        <taxon>Bacilli</taxon>
        <taxon>Bacillales</taxon>
        <taxon>Listeriaceae</taxon>
        <taxon>Listeria</taxon>
    </lineage>
</organism>
<evidence type="ECO:0000256" key="9">
    <source>
        <dbReference type="ARBA" id="ARBA00022741"/>
    </source>
</evidence>
<evidence type="ECO:0000256" key="11">
    <source>
        <dbReference type="ARBA" id="ARBA00022840"/>
    </source>
</evidence>
<evidence type="ECO:0000256" key="5">
    <source>
        <dbReference type="ARBA" id="ARBA00012102"/>
    </source>
</evidence>
<dbReference type="Pfam" id="PF00485">
    <property type="entry name" value="PRK"/>
    <property type="match status" value="1"/>
</dbReference>
<evidence type="ECO:0000256" key="7">
    <source>
        <dbReference type="ARBA" id="ARBA00022490"/>
    </source>
</evidence>
<keyword evidence="9 14" id="KW-0547">Nucleotide-binding</keyword>
<sequence length="306" mass="36385">MNEYTHYYHFPREKWRELEVSKDQILTQEELEQIRGLNDRISLSDISEIYLPLIKLIAIQYHEAIFIHGEKMEYLKKKEERPPFIIALAGSVAVGKSTTARVLKLMLDRWFSKTREVELVTTDGFLYPNKELERLHLMDKKGFPESYDKKRFMDFLVELKNNKKSVEVPLYSHLTYDVLPETRKLSNPDIVIVEGINVLQSDPDELFFPSDFFDFSIYLDAEEENIERWYLERFFMLRETAFQDESSYFHKYTDYSEAKAAAYASEIWDTINGPNLKENIERTKYRADLILRKGSNHLISNVYLRK</sequence>
<dbReference type="HAMAP" id="MF_00215">
    <property type="entry name" value="Pantothen_kinase_1"/>
    <property type="match status" value="1"/>
</dbReference>
<feature type="binding site" evidence="14">
    <location>
        <begin position="90"/>
        <end position="97"/>
    </location>
    <ligand>
        <name>ATP</name>
        <dbReference type="ChEBI" id="CHEBI:30616"/>
    </ligand>
</feature>
<reference evidence="17 18" key="1">
    <citation type="journal article" date="2014" name="Int. J. Syst. Evol. Microbiol.">
        <title>Listeria floridensis sp. nov., Listeria aquatica sp. nov., Listeria cornellensis sp. nov., Listeria riparia sp. nov. and Listeria grandensis sp. nov., from agricultural and natural environments.</title>
        <authorList>
            <person name="den Bakker H.C."/>
            <person name="Warchocki S."/>
            <person name="Wright E.M."/>
            <person name="Allred A.F."/>
            <person name="Ahlstrom C."/>
            <person name="Manuel C.S."/>
            <person name="Stasiewicz M.J."/>
            <person name="Burrell A."/>
            <person name="Roof S."/>
            <person name="Strawn L."/>
            <person name="Fortes E.D."/>
            <person name="Nightingale K.K."/>
            <person name="Kephart D."/>
            <person name="Wiedmann M."/>
        </authorList>
    </citation>
    <scope>NUCLEOTIDE SEQUENCE [LARGE SCALE GENOMIC DNA]</scope>
    <source>
        <strain evidence="17 18">FSL S10-1187</strain>
    </source>
</reference>
<evidence type="ECO:0000256" key="12">
    <source>
        <dbReference type="ARBA" id="ARBA00022993"/>
    </source>
</evidence>
<dbReference type="Gene3D" id="3.40.50.300">
    <property type="entry name" value="P-loop containing nucleotide triphosphate hydrolases"/>
    <property type="match status" value="1"/>
</dbReference>
<keyword evidence="18" id="KW-1185">Reference proteome</keyword>
<dbReference type="CDD" id="cd02025">
    <property type="entry name" value="PanK"/>
    <property type="match status" value="1"/>
</dbReference>
<dbReference type="SUPFAM" id="SSF52540">
    <property type="entry name" value="P-loop containing nucleoside triphosphate hydrolases"/>
    <property type="match status" value="1"/>
</dbReference>
<evidence type="ECO:0000256" key="8">
    <source>
        <dbReference type="ARBA" id="ARBA00022679"/>
    </source>
</evidence>
<keyword evidence="10 14" id="KW-0418">Kinase</keyword>
<dbReference type="InterPro" id="IPR004566">
    <property type="entry name" value="PanK"/>
</dbReference>
<proteinExistence type="inferred from homology"/>
<accession>A0ABN0RCT2</accession>
<evidence type="ECO:0000256" key="6">
    <source>
        <dbReference type="ARBA" id="ARBA00015080"/>
    </source>
</evidence>
<keyword evidence="7 14" id="KW-0963">Cytoplasm</keyword>
<comment type="similarity">
    <text evidence="4 14 15">Belongs to the prokaryotic pantothenate kinase family.</text>
</comment>
<evidence type="ECO:0000256" key="2">
    <source>
        <dbReference type="ARBA" id="ARBA00004496"/>
    </source>
</evidence>
<dbReference type="PANTHER" id="PTHR10285">
    <property type="entry name" value="URIDINE KINASE"/>
    <property type="match status" value="1"/>
</dbReference>
<dbReference type="InterPro" id="IPR006083">
    <property type="entry name" value="PRK/URK"/>
</dbReference>
<comment type="catalytic activity">
    <reaction evidence="1 14 15">
        <text>(R)-pantothenate + ATP = (R)-4'-phosphopantothenate + ADP + H(+)</text>
        <dbReference type="Rhea" id="RHEA:16373"/>
        <dbReference type="ChEBI" id="CHEBI:10986"/>
        <dbReference type="ChEBI" id="CHEBI:15378"/>
        <dbReference type="ChEBI" id="CHEBI:29032"/>
        <dbReference type="ChEBI" id="CHEBI:30616"/>
        <dbReference type="ChEBI" id="CHEBI:456216"/>
        <dbReference type="EC" id="2.7.1.33"/>
    </reaction>
</comment>
<comment type="subcellular location">
    <subcellularLocation>
        <location evidence="2 14 15">Cytoplasm</location>
    </subcellularLocation>
</comment>
<keyword evidence="8 14" id="KW-0808">Transferase</keyword>
<evidence type="ECO:0000256" key="13">
    <source>
        <dbReference type="ARBA" id="ARBA00032866"/>
    </source>
</evidence>
<dbReference type="RefSeq" id="WP_036098066.1">
    <property type="nucleotide sequence ID" value="NZ_AODF01000030.1"/>
</dbReference>
<keyword evidence="11 14" id="KW-0067">ATP-binding</keyword>
<dbReference type="EMBL" id="AODF01000030">
    <property type="protein sequence ID" value="EUJ28023.1"/>
    <property type="molecule type" value="Genomic_DNA"/>
</dbReference>
<dbReference type="InterPro" id="IPR027417">
    <property type="entry name" value="P-loop_NTPase"/>
</dbReference>
<evidence type="ECO:0000256" key="4">
    <source>
        <dbReference type="ARBA" id="ARBA00006087"/>
    </source>
</evidence>
<comment type="caution">
    <text evidence="17">The sequence shown here is derived from an EMBL/GenBank/DDBJ whole genome shotgun (WGS) entry which is preliminary data.</text>
</comment>
<dbReference type="GO" id="GO:0004594">
    <property type="term" value="F:pantothenate kinase activity"/>
    <property type="evidence" value="ECO:0007669"/>
    <property type="project" value="UniProtKB-EC"/>
</dbReference>
<dbReference type="EC" id="2.7.1.33" evidence="5 14"/>
<evidence type="ECO:0000256" key="15">
    <source>
        <dbReference type="RuleBase" id="RU003530"/>
    </source>
</evidence>
<dbReference type="PIRSF" id="PIRSF000545">
    <property type="entry name" value="Pantothenate_kin"/>
    <property type="match status" value="1"/>
</dbReference>
<protein>
    <recommendedName>
        <fullName evidence="6 14">Pantothenate kinase</fullName>
        <ecNumber evidence="5 14">2.7.1.33</ecNumber>
    </recommendedName>
    <alternativeName>
        <fullName evidence="13 14">Pantothenic acid kinase</fullName>
    </alternativeName>
</protein>
<evidence type="ECO:0000313" key="18">
    <source>
        <dbReference type="Proteomes" id="UP000019249"/>
    </source>
</evidence>
<evidence type="ECO:0000259" key="16">
    <source>
        <dbReference type="Pfam" id="PF00485"/>
    </source>
</evidence>